<feature type="region of interest" description="Disordered" evidence="1">
    <location>
        <begin position="204"/>
        <end position="232"/>
    </location>
</feature>
<proteinExistence type="predicted"/>
<dbReference type="PANTHER" id="PTHR15492:SF1">
    <property type="entry name" value="CYCLIN-D1-BINDING PROTEIN 1"/>
    <property type="match status" value="1"/>
</dbReference>
<dbReference type="PANTHER" id="PTHR15492">
    <property type="entry name" value="CYCLIN D1-BINDING PROTEIN 1"/>
    <property type="match status" value="1"/>
</dbReference>
<sequence length="348" mass="37537">MASSPPAYTTTLKTFHTLLSTSLPALSTPAPQSTLTTVPPLSLLSDAASLTKAHTTRLILSLKPPSPLLEGIEKFLLSLISEPIPSLVLSVQLLHADAKERGLKGVLAKEVQREVGKLVEALGELGGEIEAGLKAYEEGGKGEEGRGMQLQKTGRVWEGCDRLVGLAQKGVVGVVGDAVKRQADLVKDAEEELKGWIVECSADSACGSGDEDEEDDGWGGGEEGELEEDEKKTVERVQKRLRSTVIIFFAVGKRRLVKGSEGLEGEDKRIEELGEMAAKISPVVDDLVGLTTEREWEEVGDELGKLDDVLIKFAELAELGRDGKEDKFSEWFRKFRDAVKGSGPESST</sequence>
<evidence type="ECO:0000259" key="2">
    <source>
        <dbReference type="Pfam" id="PF13324"/>
    </source>
</evidence>
<dbReference type="AlphaFoldDB" id="A0A3N4ILU6"/>
<gene>
    <name evidence="3" type="ORF">BJ508DRAFT_375606</name>
</gene>
<dbReference type="InterPro" id="IPR026907">
    <property type="entry name" value="GCIP-like"/>
</dbReference>
<dbReference type="InterPro" id="IPR049317">
    <property type="entry name" value="GCIP-like_N"/>
</dbReference>
<name>A0A3N4ILU6_ASCIM</name>
<dbReference type="GO" id="GO:0005634">
    <property type="term" value="C:nucleus"/>
    <property type="evidence" value="ECO:0007669"/>
    <property type="project" value="TreeGrafter"/>
</dbReference>
<evidence type="ECO:0000313" key="3">
    <source>
        <dbReference type="EMBL" id="RPA82584.1"/>
    </source>
</evidence>
<dbReference type="Proteomes" id="UP000275078">
    <property type="component" value="Unassembled WGS sequence"/>
</dbReference>
<dbReference type="EMBL" id="ML119670">
    <property type="protein sequence ID" value="RPA82584.1"/>
    <property type="molecule type" value="Genomic_DNA"/>
</dbReference>
<dbReference type="Pfam" id="PF13324">
    <property type="entry name" value="GCIP_N"/>
    <property type="match status" value="1"/>
</dbReference>
<dbReference type="Gene3D" id="1.20.1410.10">
    <property type="entry name" value="I/LWEQ domain"/>
    <property type="match status" value="1"/>
</dbReference>
<accession>A0A3N4ILU6</accession>
<organism evidence="3 4">
    <name type="scientific">Ascobolus immersus RN42</name>
    <dbReference type="NCBI Taxonomy" id="1160509"/>
    <lineage>
        <taxon>Eukaryota</taxon>
        <taxon>Fungi</taxon>
        <taxon>Dikarya</taxon>
        <taxon>Ascomycota</taxon>
        <taxon>Pezizomycotina</taxon>
        <taxon>Pezizomycetes</taxon>
        <taxon>Pezizales</taxon>
        <taxon>Ascobolaceae</taxon>
        <taxon>Ascobolus</taxon>
    </lineage>
</organism>
<feature type="compositionally biased region" description="Acidic residues" evidence="1">
    <location>
        <begin position="209"/>
        <end position="228"/>
    </location>
</feature>
<reference evidence="3 4" key="1">
    <citation type="journal article" date="2018" name="Nat. Ecol. Evol.">
        <title>Pezizomycetes genomes reveal the molecular basis of ectomycorrhizal truffle lifestyle.</title>
        <authorList>
            <person name="Murat C."/>
            <person name="Payen T."/>
            <person name="Noel B."/>
            <person name="Kuo A."/>
            <person name="Morin E."/>
            <person name="Chen J."/>
            <person name="Kohler A."/>
            <person name="Krizsan K."/>
            <person name="Balestrini R."/>
            <person name="Da Silva C."/>
            <person name="Montanini B."/>
            <person name="Hainaut M."/>
            <person name="Levati E."/>
            <person name="Barry K.W."/>
            <person name="Belfiori B."/>
            <person name="Cichocki N."/>
            <person name="Clum A."/>
            <person name="Dockter R.B."/>
            <person name="Fauchery L."/>
            <person name="Guy J."/>
            <person name="Iotti M."/>
            <person name="Le Tacon F."/>
            <person name="Lindquist E.A."/>
            <person name="Lipzen A."/>
            <person name="Malagnac F."/>
            <person name="Mello A."/>
            <person name="Molinier V."/>
            <person name="Miyauchi S."/>
            <person name="Poulain J."/>
            <person name="Riccioni C."/>
            <person name="Rubini A."/>
            <person name="Sitrit Y."/>
            <person name="Splivallo R."/>
            <person name="Traeger S."/>
            <person name="Wang M."/>
            <person name="Zifcakova L."/>
            <person name="Wipf D."/>
            <person name="Zambonelli A."/>
            <person name="Paolocci F."/>
            <person name="Nowrousian M."/>
            <person name="Ottonello S."/>
            <person name="Baldrian P."/>
            <person name="Spatafora J.W."/>
            <person name="Henrissat B."/>
            <person name="Nagy L.G."/>
            <person name="Aury J.M."/>
            <person name="Wincker P."/>
            <person name="Grigoriev I.V."/>
            <person name="Bonfante P."/>
            <person name="Martin F.M."/>
        </authorList>
    </citation>
    <scope>NUCLEOTIDE SEQUENCE [LARGE SCALE GENOMIC DNA]</scope>
    <source>
        <strain evidence="3 4">RN42</strain>
    </source>
</reference>
<keyword evidence="4" id="KW-1185">Reference proteome</keyword>
<protein>
    <recommendedName>
        <fullName evidence="2">Cyclin-D1-binding protein 1-like N-terminal domain-containing protein</fullName>
    </recommendedName>
</protein>
<feature type="domain" description="Cyclin-D1-binding protein 1-like N-terminal" evidence="2">
    <location>
        <begin position="44"/>
        <end position="197"/>
    </location>
</feature>
<evidence type="ECO:0000256" key="1">
    <source>
        <dbReference type="SAM" id="MobiDB-lite"/>
    </source>
</evidence>
<dbReference type="STRING" id="1160509.A0A3N4ILU6"/>
<dbReference type="OrthoDB" id="4088536at2759"/>
<evidence type="ECO:0000313" key="4">
    <source>
        <dbReference type="Proteomes" id="UP000275078"/>
    </source>
</evidence>